<dbReference type="SUPFAM" id="SSF51445">
    <property type="entry name" value="(Trans)glycosidases"/>
    <property type="match status" value="1"/>
</dbReference>
<dbReference type="PANTHER" id="PTHR31268">
    <property type="match status" value="1"/>
</dbReference>
<dbReference type="Pfam" id="PF05691">
    <property type="entry name" value="Raffinose_syn"/>
    <property type="match status" value="2"/>
</dbReference>
<dbReference type="AlphaFoldDB" id="A0A329MX56"/>
<name>A0A329MX56_9BACL</name>
<dbReference type="Proteomes" id="UP000250369">
    <property type="component" value="Unassembled WGS sequence"/>
</dbReference>
<reference evidence="2 3" key="1">
    <citation type="journal article" date="2009" name="Int. J. Syst. Evol. Microbiol.">
        <title>Paenibacillus contaminans sp. nov., isolated from a contaminated laboratory plate.</title>
        <authorList>
            <person name="Chou J.H."/>
            <person name="Lee J.H."/>
            <person name="Lin M.C."/>
            <person name="Chang P.S."/>
            <person name="Arun A.B."/>
            <person name="Young C.C."/>
            <person name="Chen W.M."/>
        </authorList>
    </citation>
    <scope>NUCLEOTIDE SEQUENCE [LARGE SCALE GENOMIC DNA]</scope>
    <source>
        <strain evidence="2 3">CKOBP-6</strain>
    </source>
</reference>
<evidence type="ECO:0000313" key="3">
    <source>
        <dbReference type="Proteomes" id="UP000250369"/>
    </source>
</evidence>
<dbReference type="InterPro" id="IPR013785">
    <property type="entry name" value="Aldolase_TIM"/>
</dbReference>
<comment type="caution">
    <text evidence="2">The sequence shown here is derived from an EMBL/GenBank/DDBJ whole genome shotgun (WGS) entry which is preliminary data.</text>
</comment>
<protein>
    <recommendedName>
        <fullName evidence="4">Raffinose synthase</fullName>
    </recommendedName>
</protein>
<gene>
    <name evidence="2" type="ORF">DQG23_05335</name>
</gene>
<sequence length="727" mass="79797">MQLETAKRRGPIMYRFDKKSSFIRFEGEPSVELRDIAVKAVVAGEGEVALTLKAAETTGADNGGLQAEYRLRYEDGNGSIYAELLLSGSGRFLTVRIDAGIRNETAYHAQRTFAPEGGIRIFIGSLPGLNGLMAVSRHKEWWTRPHFETDLHKLPPRTQALLWKVDAGYGYLLPVCDTLYRTDLAGAEEGMAVNVSALEAGHERISTCAFVLGADSDPYRLAAAAVREGFASRAIGGKPRESKAYPDILNYLGWCSWDAFYLEVSEEGLMRKAAEFTESGLPVRWVMIDDGWSAVRDRKLAAFSADATKFPGGLGHAVRRLKNEHGIRWVGAWHNIAGYWSGVDPQGDVFAGMKEYLYRTRSGKWIPHPEPAKSFGFWREWHSSLQREGIDFVKVDNQSSLNQYMGGERSVAGTAHDIQAGLEASVALHFGGCMINCMGMASENVWHRPLSSVSRSSNDFLPKIANGFGEHALQNAYNSVYHGPFYWGDWDMFWTSHHDAVPHMVLRAVSGGPVYFSDAPGRTNPDRIWPLIYSDGRIIRCDGIGQPTEEWLTVDPQRTAAPLKVWNTAGGAGILAAFHVYDGDDILEGDIGPGDIPGLAGDSFIVFDAIRRIAHRLQAGERVPIKVAPLEAELFVVVPISGSFTAIGLAYKLAASDAVMDICGEIDSVKVRLKDGGMFMFVSERKPVQAYVNGKPAKVEAADEPMGVYLIDCSGCTGETLADIRFA</sequence>
<proteinExistence type="predicted"/>
<dbReference type="EMBL" id="QMFB01000002">
    <property type="protein sequence ID" value="RAV22367.1"/>
    <property type="molecule type" value="Genomic_DNA"/>
</dbReference>
<dbReference type="PANTHER" id="PTHR31268:SF32">
    <property type="entry name" value="GALACTINOL--SUCROSE GALACTOSYLTRANSFERASE 2-RELATED"/>
    <property type="match status" value="1"/>
</dbReference>
<evidence type="ECO:0000313" key="2">
    <source>
        <dbReference type="EMBL" id="RAV22367.1"/>
    </source>
</evidence>
<evidence type="ECO:0000256" key="1">
    <source>
        <dbReference type="ARBA" id="ARBA00023277"/>
    </source>
</evidence>
<organism evidence="2 3">
    <name type="scientific">Paenibacillus contaminans</name>
    <dbReference type="NCBI Taxonomy" id="450362"/>
    <lineage>
        <taxon>Bacteria</taxon>
        <taxon>Bacillati</taxon>
        <taxon>Bacillota</taxon>
        <taxon>Bacilli</taxon>
        <taxon>Bacillales</taxon>
        <taxon>Paenibacillaceae</taxon>
        <taxon>Paenibacillus</taxon>
    </lineage>
</organism>
<keyword evidence="1" id="KW-0119">Carbohydrate metabolism</keyword>
<dbReference type="InterPro" id="IPR008811">
    <property type="entry name" value="Glycosyl_hydrolases_36"/>
</dbReference>
<dbReference type="InterPro" id="IPR017853">
    <property type="entry name" value="GH"/>
</dbReference>
<keyword evidence="3" id="KW-1185">Reference proteome</keyword>
<accession>A0A329MX56</accession>
<evidence type="ECO:0008006" key="4">
    <source>
        <dbReference type="Google" id="ProtNLM"/>
    </source>
</evidence>
<dbReference type="Gene3D" id="3.20.20.70">
    <property type="entry name" value="Aldolase class I"/>
    <property type="match status" value="1"/>
</dbReference>